<dbReference type="Pfam" id="PF05773">
    <property type="entry name" value="RWD"/>
    <property type="match status" value="1"/>
</dbReference>
<gene>
    <name evidence="3" type="ORF">PGLA1383_LOCUS42741</name>
</gene>
<dbReference type="EMBL" id="CAJNNV010028781">
    <property type="protein sequence ID" value="CAE8625760.1"/>
    <property type="molecule type" value="Genomic_DNA"/>
</dbReference>
<evidence type="ECO:0000259" key="2">
    <source>
        <dbReference type="PROSITE" id="PS50908"/>
    </source>
</evidence>
<keyword evidence="1" id="KW-0812">Transmembrane</keyword>
<evidence type="ECO:0000313" key="4">
    <source>
        <dbReference type="Proteomes" id="UP000654075"/>
    </source>
</evidence>
<dbReference type="SUPFAM" id="SSF54495">
    <property type="entry name" value="UBC-like"/>
    <property type="match status" value="1"/>
</dbReference>
<sequence>MDENVVRQLSEIEALQAIFGDEFELLEEPREGRGAAFRLRCPPPVGLLLVSLPPGYPSDGTSIPVFTVEGLRGEDCCSYCGCYLCSLFEVGSLLCSFIVVLILVLICARYLKRQQLRSRKA</sequence>
<feature type="domain" description="RWD" evidence="2">
    <location>
        <begin position="10"/>
        <end position="121"/>
    </location>
</feature>
<dbReference type="InterPro" id="IPR016135">
    <property type="entry name" value="UBQ-conjugating_enzyme/RWD"/>
</dbReference>
<keyword evidence="1" id="KW-1133">Transmembrane helix</keyword>
<name>A0A813GS96_POLGL</name>
<proteinExistence type="predicted"/>
<evidence type="ECO:0000256" key="1">
    <source>
        <dbReference type="SAM" id="Phobius"/>
    </source>
</evidence>
<dbReference type="AlphaFoldDB" id="A0A813GS96"/>
<dbReference type="PROSITE" id="PS50908">
    <property type="entry name" value="RWD"/>
    <property type="match status" value="1"/>
</dbReference>
<protein>
    <recommendedName>
        <fullName evidence="2">RWD domain-containing protein</fullName>
    </recommendedName>
</protein>
<dbReference type="Gene3D" id="3.10.110.10">
    <property type="entry name" value="Ubiquitin Conjugating Enzyme"/>
    <property type="match status" value="1"/>
</dbReference>
<feature type="transmembrane region" description="Helical" evidence="1">
    <location>
        <begin position="90"/>
        <end position="111"/>
    </location>
</feature>
<organism evidence="3 4">
    <name type="scientific">Polarella glacialis</name>
    <name type="common">Dinoflagellate</name>
    <dbReference type="NCBI Taxonomy" id="89957"/>
    <lineage>
        <taxon>Eukaryota</taxon>
        <taxon>Sar</taxon>
        <taxon>Alveolata</taxon>
        <taxon>Dinophyceae</taxon>
        <taxon>Suessiales</taxon>
        <taxon>Suessiaceae</taxon>
        <taxon>Polarella</taxon>
    </lineage>
</organism>
<keyword evidence="1" id="KW-0472">Membrane</keyword>
<dbReference type="Proteomes" id="UP000654075">
    <property type="component" value="Unassembled WGS sequence"/>
</dbReference>
<keyword evidence="4" id="KW-1185">Reference proteome</keyword>
<dbReference type="InterPro" id="IPR006575">
    <property type="entry name" value="RWD_dom"/>
</dbReference>
<evidence type="ECO:0000313" key="3">
    <source>
        <dbReference type="EMBL" id="CAE8625760.1"/>
    </source>
</evidence>
<comment type="caution">
    <text evidence="3">The sequence shown here is derived from an EMBL/GenBank/DDBJ whole genome shotgun (WGS) entry which is preliminary data.</text>
</comment>
<accession>A0A813GS96</accession>
<reference evidence="3" key="1">
    <citation type="submission" date="2021-02" db="EMBL/GenBank/DDBJ databases">
        <authorList>
            <person name="Dougan E. K."/>
            <person name="Rhodes N."/>
            <person name="Thang M."/>
            <person name="Chan C."/>
        </authorList>
    </citation>
    <scope>NUCLEOTIDE SEQUENCE</scope>
</reference>